<proteinExistence type="predicted"/>
<protein>
    <submittedName>
        <fullName evidence="1">Uncharacterized protein</fullName>
    </submittedName>
</protein>
<comment type="caution">
    <text evidence="1">The sequence shown here is derived from an EMBL/GenBank/DDBJ whole genome shotgun (WGS) entry which is preliminary data.</text>
</comment>
<sequence length="94" mass="10627">MPSLWGRLQVYSARASHVFQTISPVSPLRGKLLSLLWGRLQVYSARASHSANKSSASNISLRKRVTQGNFLRLTTISERFVTRIIQKLSLMLRS</sequence>
<gene>
    <name evidence="1" type="ORF">FC15_GL000871</name>
</gene>
<dbReference type="AlphaFoldDB" id="A0A0R1VVB5"/>
<dbReference type="EMBL" id="AZFX01000096">
    <property type="protein sequence ID" value="KRM07803.1"/>
    <property type="molecule type" value="Genomic_DNA"/>
</dbReference>
<name>A0A0R1VVB5_9LACO</name>
<dbReference type="Proteomes" id="UP000051315">
    <property type="component" value="Unassembled WGS sequence"/>
</dbReference>
<organism evidence="1 2">
    <name type="scientific">Lapidilactobacillus concavus DSM 17758</name>
    <dbReference type="NCBI Taxonomy" id="1423735"/>
    <lineage>
        <taxon>Bacteria</taxon>
        <taxon>Bacillati</taxon>
        <taxon>Bacillota</taxon>
        <taxon>Bacilli</taxon>
        <taxon>Lactobacillales</taxon>
        <taxon>Lactobacillaceae</taxon>
        <taxon>Lapidilactobacillus</taxon>
    </lineage>
</organism>
<keyword evidence="2" id="KW-1185">Reference proteome</keyword>
<reference evidence="1 2" key="1">
    <citation type="journal article" date="2015" name="Genome Announc.">
        <title>Expanding the biotechnology potential of lactobacilli through comparative genomics of 213 strains and associated genera.</title>
        <authorList>
            <person name="Sun Z."/>
            <person name="Harris H.M."/>
            <person name="McCann A."/>
            <person name="Guo C."/>
            <person name="Argimon S."/>
            <person name="Zhang W."/>
            <person name="Yang X."/>
            <person name="Jeffery I.B."/>
            <person name="Cooney J.C."/>
            <person name="Kagawa T.F."/>
            <person name="Liu W."/>
            <person name="Song Y."/>
            <person name="Salvetti E."/>
            <person name="Wrobel A."/>
            <person name="Rasinkangas P."/>
            <person name="Parkhill J."/>
            <person name="Rea M.C."/>
            <person name="O'Sullivan O."/>
            <person name="Ritari J."/>
            <person name="Douillard F.P."/>
            <person name="Paul Ross R."/>
            <person name="Yang R."/>
            <person name="Briner A.E."/>
            <person name="Felis G.E."/>
            <person name="de Vos W.M."/>
            <person name="Barrangou R."/>
            <person name="Klaenhammer T.R."/>
            <person name="Caufield P.W."/>
            <person name="Cui Y."/>
            <person name="Zhang H."/>
            <person name="O'Toole P.W."/>
        </authorList>
    </citation>
    <scope>NUCLEOTIDE SEQUENCE [LARGE SCALE GENOMIC DNA]</scope>
    <source>
        <strain evidence="1 2">DSM 17758</strain>
    </source>
</reference>
<accession>A0A0R1VVB5</accession>
<evidence type="ECO:0000313" key="2">
    <source>
        <dbReference type="Proteomes" id="UP000051315"/>
    </source>
</evidence>
<dbReference type="PATRIC" id="fig|1423735.3.peg.906"/>
<evidence type="ECO:0000313" key="1">
    <source>
        <dbReference type="EMBL" id="KRM07803.1"/>
    </source>
</evidence>
<dbReference type="STRING" id="1423735.FC15_GL000871"/>